<dbReference type="SUPFAM" id="SSF53098">
    <property type="entry name" value="Ribonuclease H-like"/>
    <property type="match status" value="1"/>
</dbReference>
<accession>C7LN82</accession>
<organism evidence="2 3">
    <name type="scientific">Desulfomicrobium baculatum (strain DSM 4028 / VKM B-1378 / X)</name>
    <name type="common">Desulfovibrio baculatus</name>
    <dbReference type="NCBI Taxonomy" id="525897"/>
    <lineage>
        <taxon>Bacteria</taxon>
        <taxon>Pseudomonadati</taxon>
        <taxon>Thermodesulfobacteriota</taxon>
        <taxon>Desulfovibrionia</taxon>
        <taxon>Desulfovibrionales</taxon>
        <taxon>Desulfomicrobiaceae</taxon>
        <taxon>Desulfomicrobium</taxon>
    </lineage>
</organism>
<dbReference type="eggNOG" id="COG2801">
    <property type="taxonomic scope" value="Bacteria"/>
</dbReference>
<dbReference type="STRING" id="525897.Dbac_0730"/>
<dbReference type="HOGENOM" id="CLU_1433241_0_0_7"/>
<sequence>MYGVKEMCRVLGVSRSRYYAQLNSGGSKRQREDRRLLVSIKASFDGSIRSGRVIEVLSRLISERGVPLSLRSDNGPEFVSKALLKWAARESLNLALIEPGKPWQNGLNESFNGKFRDECLSMEWFRCRSEARVVIDEWRRHYNSIRPHSSLNNMTPEHFCRQYGKNLNRGETLKNWVVRSFPAGHIDGQGL</sequence>
<dbReference type="GO" id="GO:0003676">
    <property type="term" value="F:nucleic acid binding"/>
    <property type="evidence" value="ECO:0007669"/>
    <property type="project" value="InterPro"/>
</dbReference>
<evidence type="ECO:0000259" key="1">
    <source>
        <dbReference type="PROSITE" id="PS50994"/>
    </source>
</evidence>
<evidence type="ECO:0000313" key="3">
    <source>
        <dbReference type="Proteomes" id="UP000002216"/>
    </source>
</evidence>
<feature type="domain" description="Integrase catalytic" evidence="1">
    <location>
        <begin position="53"/>
        <end position="164"/>
    </location>
</feature>
<name>C7LN82_DESBD</name>
<evidence type="ECO:0000313" key="2">
    <source>
        <dbReference type="EMBL" id="ACU88852.1"/>
    </source>
</evidence>
<dbReference type="KEGG" id="dba:Dbac_0730"/>
<dbReference type="PROSITE" id="PS50994">
    <property type="entry name" value="INTEGRASE"/>
    <property type="match status" value="1"/>
</dbReference>
<dbReference type="GO" id="GO:0015074">
    <property type="term" value="P:DNA integration"/>
    <property type="evidence" value="ECO:0007669"/>
    <property type="project" value="InterPro"/>
</dbReference>
<dbReference type="InterPro" id="IPR012337">
    <property type="entry name" value="RNaseH-like_sf"/>
</dbReference>
<dbReference type="Pfam" id="PF13683">
    <property type="entry name" value="rve_3"/>
    <property type="match status" value="1"/>
</dbReference>
<reference evidence="2 3" key="1">
    <citation type="journal article" date="2009" name="Stand. Genomic Sci.">
        <title>Complete genome sequence of Desulfomicrobium baculatum type strain (X).</title>
        <authorList>
            <person name="Copeland A."/>
            <person name="Spring S."/>
            <person name="Goker M."/>
            <person name="Schneider S."/>
            <person name="Lapidus A."/>
            <person name="Del Rio T.G."/>
            <person name="Tice H."/>
            <person name="Cheng J.F."/>
            <person name="Chen F."/>
            <person name="Nolan M."/>
            <person name="Bruce D."/>
            <person name="Goodwin L."/>
            <person name="Pitluck S."/>
            <person name="Ivanova N."/>
            <person name="Mavrommatis K."/>
            <person name="Ovchinnikova G."/>
            <person name="Pati A."/>
            <person name="Chen A."/>
            <person name="Palaniappan K."/>
            <person name="Land M."/>
            <person name="Hauser L."/>
            <person name="Chang Y.J."/>
            <person name="Jeffries C.C."/>
            <person name="Meincke L."/>
            <person name="Sims D."/>
            <person name="Brettin T."/>
            <person name="Detter J.C."/>
            <person name="Han C."/>
            <person name="Chain P."/>
            <person name="Bristow J."/>
            <person name="Eisen J.A."/>
            <person name="Markowitz V."/>
            <person name="Hugenholtz P."/>
            <person name="Kyrpides N.C."/>
            <person name="Klenk H.P."/>
            <person name="Lucas S."/>
        </authorList>
    </citation>
    <scope>NUCLEOTIDE SEQUENCE [LARGE SCALE GENOMIC DNA]</scope>
    <source>
        <strain evidence="3">DSM 4028 / VKM B-1378 / X</strain>
    </source>
</reference>
<dbReference type="AlphaFoldDB" id="C7LN82"/>
<dbReference type="InterPro" id="IPR036397">
    <property type="entry name" value="RNaseH_sf"/>
</dbReference>
<proteinExistence type="predicted"/>
<protein>
    <submittedName>
        <fullName evidence="2">Integrase catalytic region</fullName>
    </submittedName>
</protein>
<keyword evidence="3" id="KW-1185">Reference proteome</keyword>
<dbReference type="PANTHER" id="PTHR47515">
    <property type="entry name" value="LOW CALCIUM RESPONSE LOCUS PROTEIN T"/>
    <property type="match status" value="1"/>
</dbReference>
<dbReference type="EMBL" id="CP001629">
    <property type="protein sequence ID" value="ACU88852.1"/>
    <property type="molecule type" value="Genomic_DNA"/>
</dbReference>
<gene>
    <name evidence="2" type="ordered locus">Dbac_0730</name>
</gene>
<dbReference type="InterPro" id="IPR001584">
    <property type="entry name" value="Integrase_cat-core"/>
</dbReference>
<dbReference type="Proteomes" id="UP000002216">
    <property type="component" value="Chromosome"/>
</dbReference>
<dbReference type="Gene3D" id="3.30.420.10">
    <property type="entry name" value="Ribonuclease H-like superfamily/Ribonuclease H"/>
    <property type="match status" value="1"/>
</dbReference>
<dbReference type="PANTHER" id="PTHR47515:SF1">
    <property type="entry name" value="BLR2054 PROTEIN"/>
    <property type="match status" value="1"/>
</dbReference>